<protein>
    <recommendedName>
        <fullName evidence="3">Phage abortive infection protein</fullName>
    </recommendedName>
</protein>
<keyword evidence="1" id="KW-0812">Transmembrane</keyword>
<evidence type="ECO:0008006" key="3">
    <source>
        <dbReference type="Google" id="ProtNLM"/>
    </source>
</evidence>
<feature type="transmembrane region" description="Helical" evidence="1">
    <location>
        <begin position="7"/>
        <end position="28"/>
    </location>
</feature>
<gene>
    <name evidence="2" type="ORF">AW0309160_03585</name>
</gene>
<dbReference type="Pfam" id="PF16872">
    <property type="entry name" value="putAbiC"/>
    <property type="match status" value="1"/>
</dbReference>
<reference evidence="2" key="1">
    <citation type="submission" date="2019-09" db="EMBL/GenBank/DDBJ databases">
        <authorList>
            <person name="Hjerde E."/>
        </authorList>
    </citation>
    <scope>NUCLEOTIDE SEQUENCE</scope>
    <source>
        <strain evidence="2">06/09/160</strain>
    </source>
</reference>
<dbReference type="InterPro" id="IPR031709">
    <property type="entry name" value="PutAbiC"/>
</dbReference>
<name>A0A5Q4ZXS0_9GAMM</name>
<evidence type="ECO:0000313" key="2">
    <source>
        <dbReference type="EMBL" id="VVV06101.1"/>
    </source>
</evidence>
<sequence>MNFKKISLAMGFVVVAIVSGYLGLLLYVTSPISSYSMSSAAILGDSFGIINALFSGLAFAGLIITILLQREELRESREIFKAQKFEDAFYRLLDFYRNNLNEISISVDEKKITGIASLSHQLKKFQDTSNFTKEEIFSDDDTEKFFEKINNTLTPQSRYLGTLESLLSLVMKELPNSEENKFYIKLIASQLTVHEVKYIFYRCLSMATDSELVELMEKTKLLHVRVNEAGIPEKYIKLYNDKHGDCL</sequence>
<organism evidence="2">
    <name type="scientific">Aliivibrio wodanis</name>
    <dbReference type="NCBI Taxonomy" id="80852"/>
    <lineage>
        <taxon>Bacteria</taxon>
        <taxon>Pseudomonadati</taxon>
        <taxon>Pseudomonadota</taxon>
        <taxon>Gammaproteobacteria</taxon>
        <taxon>Vibrionales</taxon>
        <taxon>Vibrionaceae</taxon>
        <taxon>Aliivibrio</taxon>
    </lineage>
</organism>
<keyword evidence="1" id="KW-1133">Transmembrane helix</keyword>
<dbReference type="EMBL" id="LR721751">
    <property type="protein sequence ID" value="VVV06101.1"/>
    <property type="molecule type" value="Genomic_DNA"/>
</dbReference>
<proteinExistence type="predicted"/>
<accession>A0A5Q4ZXS0</accession>
<feature type="transmembrane region" description="Helical" evidence="1">
    <location>
        <begin position="48"/>
        <end position="68"/>
    </location>
</feature>
<keyword evidence="1" id="KW-0472">Membrane</keyword>
<dbReference type="AlphaFoldDB" id="A0A5Q4ZXS0"/>
<evidence type="ECO:0000256" key="1">
    <source>
        <dbReference type="SAM" id="Phobius"/>
    </source>
</evidence>